<evidence type="ECO:0000259" key="7">
    <source>
        <dbReference type="Pfam" id="PF01138"/>
    </source>
</evidence>
<keyword evidence="9" id="KW-0687">Ribonucleoprotein</keyword>
<dbReference type="GO" id="GO:0005730">
    <property type="term" value="C:nucleolus"/>
    <property type="evidence" value="ECO:0007669"/>
    <property type="project" value="UniProtKB-SubCell"/>
</dbReference>
<dbReference type="CDD" id="cd11367">
    <property type="entry name" value="RNase_PH_RRP42"/>
    <property type="match status" value="1"/>
</dbReference>
<sequence length="308" mass="33393">MASLTLSPAEQDYITRGIEKGFRGDGRAGLDRREVTLRTNMISQANGSARCRTGYLGIGTDVLVGIKAEVCSWKPGEPEDKGTIVCNVECSPSAAQEFEGRGAEELNVELTQLLDRILNGPQSGIDLAKLCIIPKQDYWVLHVDALVLDVKGSIIDTLVWATRAALLSSKRPKVVVESIKDEDGNVHSEFDVVDDAEDQVALEGAENLPLTVTFNQIGKRYVVDASEQEEAVTQARLTVAVSPQTEICAVQKSGLMRGFPPSLLSEILQTARRIAREEFSRFNDLFTAANSTSAADEPSTGSTFLGTF</sequence>
<evidence type="ECO:0000256" key="2">
    <source>
        <dbReference type="ARBA" id="ARBA00004604"/>
    </source>
</evidence>
<keyword evidence="10" id="KW-1185">Reference proteome</keyword>
<comment type="similarity">
    <text evidence="3">Belongs to the RNase PH family.</text>
</comment>
<proteinExistence type="inferred from homology"/>
<dbReference type="GO" id="GO:0034476">
    <property type="term" value="P:U5 snRNA 3'-end processing"/>
    <property type="evidence" value="ECO:0007669"/>
    <property type="project" value="TreeGrafter"/>
</dbReference>
<dbReference type="Pfam" id="PF01138">
    <property type="entry name" value="RNase_PH"/>
    <property type="match status" value="1"/>
</dbReference>
<dbReference type="PANTHER" id="PTHR11097:SF8">
    <property type="entry name" value="EXOSOME COMPLEX COMPONENT RRP42"/>
    <property type="match status" value="1"/>
</dbReference>
<dbReference type="GO" id="GO:0034475">
    <property type="term" value="P:U4 snRNA 3'-end processing"/>
    <property type="evidence" value="ECO:0007669"/>
    <property type="project" value="TreeGrafter"/>
</dbReference>
<dbReference type="GO" id="GO:0000467">
    <property type="term" value="P:exonucleolytic trimming to generate mature 3'-end of 5.8S rRNA from tricistronic rRNA transcript (SSU-rRNA, 5.8S rRNA, LSU-rRNA)"/>
    <property type="evidence" value="ECO:0007669"/>
    <property type="project" value="TreeGrafter"/>
</dbReference>
<keyword evidence="5" id="KW-0271">Exosome</keyword>
<feature type="domain" description="Exoribonuclease phosphorolytic" evidence="7">
    <location>
        <begin position="33"/>
        <end position="172"/>
    </location>
</feature>
<dbReference type="AlphaFoldDB" id="A0A2G5BDJ2"/>
<dbReference type="OrthoDB" id="272245at2759"/>
<accession>A0A2G5BDJ2</accession>
<evidence type="ECO:0000256" key="3">
    <source>
        <dbReference type="ARBA" id="ARBA00006678"/>
    </source>
</evidence>
<dbReference type="STRING" id="763665.A0A2G5BDJ2"/>
<dbReference type="GO" id="GO:0071035">
    <property type="term" value="P:nuclear polyadenylation-dependent rRNA catabolic process"/>
    <property type="evidence" value="ECO:0007669"/>
    <property type="project" value="TreeGrafter"/>
</dbReference>
<dbReference type="GO" id="GO:0071028">
    <property type="term" value="P:nuclear mRNA surveillance"/>
    <property type="evidence" value="ECO:0007669"/>
    <property type="project" value="TreeGrafter"/>
</dbReference>
<dbReference type="InterPro" id="IPR036345">
    <property type="entry name" value="ExoRNase_PH_dom2_sf"/>
</dbReference>
<dbReference type="SUPFAM" id="SSF55666">
    <property type="entry name" value="Ribonuclease PH domain 2-like"/>
    <property type="match status" value="1"/>
</dbReference>
<feature type="domain" description="Exoribonuclease phosphorolytic" evidence="8">
    <location>
        <begin position="208"/>
        <end position="273"/>
    </location>
</feature>
<evidence type="ECO:0000256" key="1">
    <source>
        <dbReference type="ARBA" id="ARBA00004496"/>
    </source>
</evidence>
<reference evidence="9 10" key="1">
    <citation type="journal article" date="2015" name="Genome Biol. Evol.">
        <title>Phylogenomic analyses indicate that early fungi evolved digesting cell walls of algal ancestors of land plants.</title>
        <authorList>
            <person name="Chang Y."/>
            <person name="Wang S."/>
            <person name="Sekimoto S."/>
            <person name="Aerts A.L."/>
            <person name="Choi C."/>
            <person name="Clum A."/>
            <person name="LaButti K.M."/>
            <person name="Lindquist E.A."/>
            <person name="Yee Ngan C."/>
            <person name="Ohm R.A."/>
            <person name="Salamov A.A."/>
            <person name="Grigoriev I.V."/>
            <person name="Spatafora J.W."/>
            <person name="Berbee M.L."/>
        </authorList>
    </citation>
    <scope>NUCLEOTIDE SEQUENCE [LARGE SCALE GENOMIC DNA]</scope>
    <source>
        <strain evidence="9 10">NRRL 1564</strain>
    </source>
</reference>
<evidence type="ECO:0000256" key="4">
    <source>
        <dbReference type="ARBA" id="ARBA00022490"/>
    </source>
</evidence>
<comment type="subcellular location">
    <subcellularLocation>
        <location evidence="1">Cytoplasm</location>
    </subcellularLocation>
    <subcellularLocation>
        <location evidence="2">Nucleus</location>
        <location evidence="2">Nucleolus</location>
    </subcellularLocation>
</comment>
<dbReference type="InterPro" id="IPR027408">
    <property type="entry name" value="PNPase/RNase_PH_dom_sf"/>
</dbReference>
<gene>
    <name evidence="9" type="ORF">COEREDRAFT_80763</name>
</gene>
<evidence type="ECO:0000313" key="10">
    <source>
        <dbReference type="Proteomes" id="UP000242474"/>
    </source>
</evidence>
<evidence type="ECO:0000256" key="6">
    <source>
        <dbReference type="ARBA" id="ARBA00042523"/>
    </source>
</evidence>
<dbReference type="GO" id="GO:0034473">
    <property type="term" value="P:U1 snRNA 3'-end processing"/>
    <property type="evidence" value="ECO:0007669"/>
    <property type="project" value="TreeGrafter"/>
</dbReference>
<dbReference type="GO" id="GO:0000177">
    <property type="term" value="C:cytoplasmic exosome (RNase complex)"/>
    <property type="evidence" value="ECO:0007669"/>
    <property type="project" value="TreeGrafter"/>
</dbReference>
<dbReference type="Gene3D" id="3.30.230.70">
    <property type="entry name" value="GHMP Kinase, N-terminal domain"/>
    <property type="match status" value="1"/>
</dbReference>
<protein>
    <recommendedName>
        <fullName evidence="6">Ribosomal RNA-processing protein 42</fullName>
    </recommendedName>
</protein>
<dbReference type="SUPFAM" id="SSF54211">
    <property type="entry name" value="Ribosomal protein S5 domain 2-like"/>
    <property type="match status" value="1"/>
</dbReference>
<dbReference type="Proteomes" id="UP000242474">
    <property type="component" value="Unassembled WGS sequence"/>
</dbReference>
<organism evidence="9 10">
    <name type="scientific">Coemansia reversa (strain ATCC 12441 / NRRL 1564)</name>
    <dbReference type="NCBI Taxonomy" id="763665"/>
    <lineage>
        <taxon>Eukaryota</taxon>
        <taxon>Fungi</taxon>
        <taxon>Fungi incertae sedis</taxon>
        <taxon>Zoopagomycota</taxon>
        <taxon>Kickxellomycotina</taxon>
        <taxon>Kickxellomycetes</taxon>
        <taxon>Kickxellales</taxon>
        <taxon>Kickxellaceae</taxon>
        <taxon>Coemansia</taxon>
    </lineage>
</organism>
<keyword evidence="9" id="KW-0689">Ribosomal protein</keyword>
<dbReference type="InterPro" id="IPR001247">
    <property type="entry name" value="ExoRNase_PH_dom1"/>
</dbReference>
<dbReference type="InterPro" id="IPR020568">
    <property type="entry name" value="Ribosomal_Su5_D2-typ_SF"/>
</dbReference>
<evidence type="ECO:0000259" key="8">
    <source>
        <dbReference type="Pfam" id="PF03725"/>
    </source>
</evidence>
<dbReference type="InterPro" id="IPR015847">
    <property type="entry name" value="ExoRNase_PH_dom2"/>
</dbReference>
<dbReference type="InterPro" id="IPR050590">
    <property type="entry name" value="Exosome_comp_Rrp42_subfam"/>
</dbReference>
<dbReference type="PANTHER" id="PTHR11097">
    <property type="entry name" value="EXOSOME COMPLEX EXONUCLEASE RIBOSOMAL RNA PROCESSING PROTEIN"/>
    <property type="match status" value="1"/>
</dbReference>
<keyword evidence="4" id="KW-0963">Cytoplasm</keyword>
<dbReference type="EMBL" id="KZ303496">
    <property type="protein sequence ID" value="PIA17052.1"/>
    <property type="molecule type" value="Genomic_DNA"/>
</dbReference>
<dbReference type="GO" id="GO:0016075">
    <property type="term" value="P:rRNA catabolic process"/>
    <property type="evidence" value="ECO:0007669"/>
    <property type="project" value="TreeGrafter"/>
</dbReference>
<dbReference type="GO" id="GO:0035925">
    <property type="term" value="F:mRNA 3'-UTR AU-rich region binding"/>
    <property type="evidence" value="ECO:0007669"/>
    <property type="project" value="TreeGrafter"/>
</dbReference>
<dbReference type="GO" id="GO:0005840">
    <property type="term" value="C:ribosome"/>
    <property type="evidence" value="ECO:0007669"/>
    <property type="project" value="UniProtKB-KW"/>
</dbReference>
<dbReference type="GO" id="GO:0071038">
    <property type="term" value="P:TRAMP-dependent tRNA surveillance pathway"/>
    <property type="evidence" value="ECO:0007669"/>
    <property type="project" value="TreeGrafter"/>
</dbReference>
<name>A0A2G5BDJ2_COERN</name>
<dbReference type="GO" id="GO:0000176">
    <property type="term" value="C:nuclear exosome (RNase complex)"/>
    <property type="evidence" value="ECO:0007669"/>
    <property type="project" value="TreeGrafter"/>
</dbReference>
<evidence type="ECO:0000313" key="9">
    <source>
        <dbReference type="EMBL" id="PIA17052.1"/>
    </source>
</evidence>
<dbReference type="Pfam" id="PF03725">
    <property type="entry name" value="RNase_PH_C"/>
    <property type="match status" value="1"/>
</dbReference>
<evidence type="ECO:0000256" key="5">
    <source>
        <dbReference type="ARBA" id="ARBA00022835"/>
    </source>
</evidence>